<evidence type="ECO:0000256" key="4">
    <source>
        <dbReference type="ARBA" id="ARBA00023004"/>
    </source>
</evidence>
<evidence type="ECO:0000256" key="5">
    <source>
        <dbReference type="PIRSR" id="PIRSR602401-1"/>
    </source>
</evidence>
<evidence type="ECO:0000256" key="3">
    <source>
        <dbReference type="ARBA" id="ARBA00023002"/>
    </source>
</evidence>
<evidence type="ECO:0000256" key="2">
    <source>
        <dbReference type="ARBA" id="ARBA00022723"/>
    </source>
</evidence>
<dbReference type="AlphaFoldDB" id="A0A9N9Q0J6"/>
<dbReference type="GO" id="GO:0004497">
    <property type="term" value="F:monooxygenase activity"/>
    <property type="evidence" value="ECO:0007669"/>
    <property type="project" value="UniProtKB-KW"/>
</dbReference>
<comment type="similarity">
    <text evidence="1 6">Belongs to the cytochrome P450 family.</text>
</comment>
<evidence type="ECO:0000256" key="6">
    <source>
        <dbReference type="RuleBase" id="RU000461"/>
    </source>
</evidence>
<protein>
    <recommendedName>
        <fullName evidence="9">Cytochrome P450</fullName>
    </recommendedName>
</protein>
<keyword evidence="3 6" id="KW-0560">Oxidoreductase</keyword>
<dbReference type="CDD" id="cd11065">
    <property type="entry name" value="CYP64-like"/>
    <property type="match status" value="1"/>
</dbReference>
<name>A0A9N9Q0J6_9HELO</name>
<organism evidence="7 8">
    <name type="scientific">Hymenoscyphus albidus</name>
    <dbReference type="NCBI Taxonomy" id="595503"/>
    <lineage>
        <taxon>Eukaryota</taxon>
        <taxon>Fungi</taxon>
        <taxon>Dikarya</taxon>
        <taxon>Ascomycota</taxon>
        <taxon>Pezizomycotina</taxon>
        <taxon>Leotiomycetes</taxon>
        <taxon>Helotiales</taxon>
        <taxon>Helotiaceae</taxon>
        <taxon>Hymenoscyphus</taxon>
    </lineage>
</organism>
<dbReference type="InterPro" id="IPR002401">
    <property type="entry name" value="Cyt_P450_E_grp-I"/>
</dbReference>
<dbReference type="Pfam" id="PF00067">
    <property type="entry name" value="p450"/>
    <property type="match status" value="2"/>
</dbReference>
<comment type="caution">
    <text evidence="7">The sequence shown here is derived from an EMBL/GenBank/DDBJ whole genome shotgun (WGS) entry which is preliminary data.</text>
</comment>
<dbReference type="InterPro" id="IPR017972">
    <property type="entry name" value="Cyt_P450_CS"/>
</dbReference>
<proteinExistence type="inferred from homology"/>
<keyword evidence="8" id="KW-1185">Reference proteome</keyword>
<dbReference type="Proteomes" id="UP000701801">
    <property type="component" value="Unassembled WGS sequence"/>
</dbReference>
<dbReference type="InterPro" id="IPR036396">
    <property type="entry name" value="Cyt_P450_sf"/>
</dbReference>
<dbReference type="SUPFAM" id="SSF48264">
    <property type="entry name" value="Cytochrome P450"/>
    <property type="match status" value="1"/>
</dbReference>
<dbReference type="PRINTS" id="PR00463">
    <property type="entry name" value="EP450I"/>
</dbReference>
<feature type="binding site" description="axial binding residue" evidence="5">
    <location>
        <position position="413"/>
    </location>
    <ligand>
        <name>heme</name>
        <dbReference type="ChEBI" id="CHEBI:30413"/>
    </ligand>
    <ligandPart>
        <name>Fe</name>
        <dbReference type="ChEBI" id="CHEBI:18248"/>
    </ligandPart>
</feature>
<keyword evidence="5 6" id="KW-0349">Heme</keyword>
<evidence type="ECO:0000256" key="1">
    <source>
        <dbReference type="ARBA" id="ARBA00010617"/>
    </source>
</evidence>
<accession>A0A9N9Q0J6</accession>
<dbReference type="EMBL" id="CAJVRM010000485">
    <property type="protein sequence ID" value="CAG8981523.1"/>
    <property type="molecule type" value="Genomic_DNA"/>
</dbReference>
<evidence type="ECO:0008006" key="9">
    <source>
        <dbReference type="Google" id="ProtNLM"/>
    </source>
</evidence>
<evidence type="ECO:0000313" key="8">
    <source>
        <dbReference type="Proteomes" id="UP000701801"/>
    </source>
</evidence>
<evidence type="ECO:0000313" key="7">
    <source>
        <dbReference type="EMBL" id="CAG8981523.1"/>
    </source>
</evidence>
<dbReference type="OrthoDB" id="2789670at2759"/>
<dbReference type="GO" id="GO:0005506">
    <property type="term" value="F:iron ion binding"/>
    <property type="evidence" value="ECO:0007669"/>
    <property type="project" value="InterPro"/>
</dbReference>
<keyword evidence="6" id="KW-0503">Monooxygenase</keyword>
<dbReference type="InterPro" id="IPR001128">
    <property type="entry name" value="Cyt_P450"/>
</dbReference>
<gene>
    <name evidence="7" type="ORF">HYALB_00003096</name>
</gene>
<keyword evidence="2 5" id="KW-0479">Metal-binding</keyword>
<dbReference type="Gene3D" id="1.10.630.10">
    <property type="entry name" value="Cytochrome P450"/>
    <property type="match status" value="1"/>
</dbReference>
<dbReference type="PANTHER" id="PTHR46300:SF5">
    <property type="entry name" value="CYTOCHROME P450"/>
    <property type="match status" value="1"/>
</dbReference>
<comment type="cofactor">
    <cofactor evidence="5">
        <name>heme</name>
        <dbReference type="ChEBI" id="CHEBI:30413"/>
    </cofactor>
</comment>
<dbReference type="GO" id="GO:0016705">
    <property type="term" value="F:oxidoreductase activity, acting on paired donors, with incorporation or reduction of molecular oxygen"/>
    <property type="evidence" value="ECO:0007669"/>
    <property type="project" value="InterPro"/>
</dbReference>
<keyword evidence="4 5" id="KW-0408">Iron</keyword>
<sequence>MDQIYLAAGLFSFCGILAWRYYSNRKKSPYPLPPGPPADPIIGSMRYMPTERPELAYIEWGKKYNSDILYINVLGQSMVILNKREDAVELLDRRGAKYMDRPPLPYFDELGFEGMVTSANNGPYFRRHRKAFQNGFTQTKCIQYQPLEENEARQLAMRLITDSESWMAQMVTFSTAIIANLAYGIEVNGKDDDFVKWSEGVGKGVGGGASASATMVDIFPIIRNLPQWLSIFPSLKLARECRPYVKNIHEMPFNIVKDDMEKGIQKISFIRSLLEERASGKVKPVDQLNDYDITSIGGTTYAAGMDTTWSTTSIFVLGMILNPDTQRKAQQEIDSIVGTDRLPTFADRAKLPAVERIVLETSLVIVNSYAVNRDTSTYSSPELFNPDRYIPVSEGGEGAIPPVGHFGFGRRICPGQNLGLNNVWIAVATTLATINIQKKKDKNEREIEPVVEMTTGFVSHPKYFPVEFQPRSERAVELLKKL</sequence>
<dbReference type="PROSITE" id="PS00086">
    <property type="entry name" value="CYTOCHROME_P450"/>
    <property type="match status" value="1"/>
</dbReference>
<reference evidence="7" key="1">
    <citation type="submission" date="2021-07" db="EMBL/GenBank/DDBJ databases">
        <authorList>
            <person name="Durling M."/>
        </authorList>
    </citation>
    <scope>NUCLEOTIDE SEQUENCE</scope>
</reference>
<dbReference type="PANTHER" id="PTHR46300">
    <property type="entry name" value="P450, PUTATIVE (EUROFUNG)-RELATED-RELATED"/>
    <property type="match status" value="1"/>
</dbReference>
<dbReference type="InterPro" id="IPR050364">
    <property type="entry name" value="Cytochrome_P450_fung"/>
</dbReference>
<dbReference type="GO" id="GO:0020037">
    <property type="term" value="F:heme binding"/>
    <property type="evidence" value="ECO:0007669"/>
    <property type="project" value="InterPro"/>
</dbReference>